<proteinExistence type="predicted"/>
<feature type="transmembrane region" description="Helical" evidence="2">
    <location>
        <begin position="231"/>
        <end position="253"/>
    </location>
</feature>
<dbReference type="Pfam" id="PF06808">
    <property type="entry name" value="DctM"/>
    <property type="match status" value="2"/>
</dbReference>
<keyword evidence="2" id="KW-0472">Membrane</keyword>
<feature type="transmembrane region" description="Helical" evidence="2">
    <location>
        <begin position="499"/>
        <end position="520"/>
    </location>
</feature>
<name>A0A921JDF2_9STAP</name>
<evidence type="ECO:0000256" key="1">
    <source>
        <dbReference type="SAM" id="MobiDB-lite"/>
    </source>
</evidence>
<dbReference type="InterPro" id="IPR010656">
    <property type="entry name" value="DctM"/>
</dbReference>
<dbReference type="PANTHER" id="PTHR43849:SF2">
    <property type="entry name" value="BLL3936 PROTEIN"/>
    <property type="match status" value="1"/>
</dbReference>
<feature type="transmembrane region" description="Helical" evidence="2">
    <location>
        <begin position="333"/>
        <end position="354"/>
    </location>
</feature>
<reference evidence="4" key="1">
    <citation type="journal article" date="2021" name="PeerJ">
        <title>Extensive microbial diversity within the chicken gut microbiome revealed by metagenomics and culture.</title>
        <authorList>
            <person name="Gilroy R."/>
            <person name="Ravi A."/>
            <person name="Getino M."/>
            <person name="Pursley I."/>
            <person name="Horton D.L."/>
            <person name="Alikhan N.F."/>
            <person name="Baker D."/>
            <person name="Gharbi K."/>
            <person name="Hall N."/>
            <person name="Watson M."/>
            <person name="Adriaenssens E.M."/>
            <person name="Foster-Nyarko E."/>
            <person name="Jarju S."/>
            <person name="Secka A."/>
            <person name="Antonio M."/>
            <person name="Oren A."/>
            <person name="Chaudhuri R.R."/>
            <person name="La Ragione R."/>
            <person name="Hildebrand F."/>
            <person name="Pallen M.J."/>
        </authorList>
    </citation>
    <scope>NUCLEOTIDE SEQUENCE</scope>
    <source>
        <strain evidence="4">6019</strain>
    </source>
</reference>
<feature type="transmembrane region" description="Helical" evidence="2">
    <location>
        <begin position="454"/>
        <end position="479"/>
    </location>
</feature>
<accession>A0A921JDF2</accession>
<feature type="transmembrane region" description="Helical" evidence="2">
    <location>
        <begin position="71"/>
        <end position="90"/>
    </location>
</feature>
<reference evidence="4" key="2">
    <citation type="submission" date="2021-09" db="EMBL/GenBank/DDBJ databases">
        <authorList>
            <person name="Gilroy R."/>
        </authorList>
    </citation>
    <scope>NUCLEOTIDE SEQUENCE</scope>
    <source>
        <strain evidence="4">6019</strain>
    </source>
</reference>
<sequence>MSDKDKNIDRQEDEKDLNQEPEDKEETLKNEENEPSVEGDVPYKGVEFIDQDEQQRIVNELEGSDRNPTKVYAIMITVVASFLSLFHLYVAGFGLPNIGSRTFLIIHLTIGLMLAFMIFPIKKGLNQKSIPWYDLIITAVVLFIGWYLIDRQLAPEVLAGRITQMDLIVGTAFIILVIEATRRVVGLPLVIITTIAVAYFFLGEYLPGDFYHNRGDFTRFVNEMTWRSTGIFGTPIYASAQFVFIFILFGSILESTGAGKMFIDLAIRLVGQMKGGPAKAAVVASGMMGSISGSSTANAVTTGTFTIPLMKRVGFRPHTAGGIEVASSSGGQFLPPVMGAAAFIMVEMTGIPYYEIIQAAAIPALLTYFGILFMVHFEALKYGIDGIPKSETIPARKLLIRQGFLIFPILVLLYFLVVERASVNASGFYSITVMIVIAFLTYRFRKNFARTAIWGAILLALAYSMQYIVVYINQGLIALNDVFGARIFVGEIVRWRDPILTMVIGGVLVSAIFAIFMIVTKQKAPEEDFTMKDLINGFETAARNSLSIITACATAGIIIGVITTTGLGTRFSRIIFNFSGTVEEALPQFLVFESTQLYIALILALFACLLLGLGLPTTATYVVLASVIAPALTDLGVPVIVAHLFVLYYGVLADDTPPVNLPAYATAGIARSGPIRTGIQGFKYDSAALLLPFMFSVNPAMLLIVEDATTFDIVTAILSAMAGMFMFAGFIQNYMFERFGWIERILAPVAAILFIHSSFATDITALALFFVVIFIQIMKRRKKNREKKLESNSATPQNA</sequence>
<dbReference type="AlphaFoldDB" id="A0A921JDF2"/>
<feature type="transmembrane region" description="Helical" evidence="2">
    <location>
        <begin position="132"/>
        <end position="149"/>
    </location>
</feature>
<gene>
    <name evidence="4" type="ORF">K8V35_09070</name>
</gene>
<evidence type="ECO:0000313" key="4">
    <source>
        <dbReference type="EMBL" id="HJE20489.1"/>
    </source>
</evidence>
<keyword evidence="2" id="KW-1133">Transmembrane helix</keyword>
<feature type="transmembrane region" description="Helical" evidence="2">
    <location>
        <begin position="597"/>
        <end position="615"/>
    </location>
</feature>
<feature type="transmembrane region" description="Helical" evidence="2">
    <location>
        <begin position="360"/>
        <end position="377"/>
    </location>
</feature>
<feature type="transmembrane region" description="Helical" evidence="2">
    <location>
        <begin position="398"/>
        <end position="417"/>
    </location>
</feature>
<feature type="compositionally biased region" description="Basic and acidic residues" evidence="1">
    <location>
        <begin position="1"/>
        <end position="18"/>
    </location>
</feature>
<dbReference type="NCBIfam" id="TIGR02123">
    <property type="entry name" value="TRAP_fused"/>
    <property type="match status" value="1"/>
</dbReference>
<feature type="transmembrane region" description="Helical" evidence="2">
    <location>
        <begin position="541"/>
        <end position="562"/>
    </location>
</feature>
<feature type="transmembrane region" description="Helical" evidence="2">
    <location>
        <begin position="751"/>
        <end position="778"/>
    </location>
</feature>
<comment type="caution">
    <text evidence="4">The sequence shown here is derived from an EMBL/GenBank/DDBJ whole genome shotgun (WGS) entry which is preliminary data.</text>
</comment>
<feature type="transmembrane region" description="Helical" evidence="2">
    <location>
        <begin position="622"/>
        <end position="651"/>
    </location>
</feature>
<feature type="transmembrane region" description="Helical" evidence="2">
    <location>
        <begin position="102"/>
        <end position="120"/>
    </location>
</feature>
<dbReference type="EMBL" id="DYYI01000098">
    <property type="protein sequence ID" value="HJE20489.1"/>
    <property type="molecule type" value="Genomic_DNA"/>
</dbReference>
<feature type="region of interest" description="Disordered" evidence="1">
    <location>
        <begin position="1"/>
        <end position="41"/>
    </location>
</feature>
<organism evidence="4 5">
    <name type="scientific">Aliicoccus persicus</name>
    <dbReference type="NCBI Taxonomy" id="930138"/>
    <lineage>
        <taxon>Bacteria</taxon>
        <taxon>Bacillati</taxon>
        <taxon>Bacillota</taxon>
        <taxon>Bacilli</taxon>
        <taxon>Bacillales</taxon>
        <taxon>Staphylococcaceae</taxon>
        <taxon>Aliicoccus</taxon>
    </lineage>
</organism>
<feature type="transmembrane region" description="Helical" evidence="2">
    <location>
        <begin position="161"/>
        <end position="178"/>
    </location>
</feature>
<feature type="transmembrane region" description="Helical" evidence="2">
    <location>
        <begin position="711"/>
        <end position="731"/>
    </location>
</feature>
<protein>
    <submittedName>
        <fullName evidence="4">TRAP transporter permease</fullName>
    </submittedName>
</protein>
<evidence type="ECO:0000259" key="3">
    <source>
        <dbReference type="Pfam" id="PF06808"/>
    </source>
</evidence>
<keyword evidence="2" id="KW-0812">Transmembrane</keyword>
<evidence type="ECO:0000256" key="2">
    <source>
        <dbReference type="SAM" id="Phobius"/>
    </source>
</evidence>
<evidence type="ECO:0000313" key="5">
    <source>
        <dbReference type="Proteomes" id="UP000763505"/>
    </source>
</evidence>
<feature type="transmembrane region" description="Helical" evidence="2">
    <location>
        <begin position="185"/>
        <end position="202"/>
    </location>
</feature>
<feature type="domain" description="TRAP C4-dicarboxylate transport system permease DctM subunit" evidence="3">
    <location>
        <begin position="508"/>
        <end position="704"/>
    </location>
</feature>
<dbReference type="Proteomes" id="UP000763505">
    <property type="component" value="Unassembled WGS sequence"/>
</dbReference>
<dbReference type="InterPro" id="IPR011853">
    <property type="entry name" value="TRAP_DctM-Dct_fused"/>
</dbReference>
<feature type="transmembrane region" description="Helical" evidence="2">
    <location>
        <begin position="686"/>
        <end position="704"/>
    </location>
</feature>
<feature type="domain" description="TRAP C4-dicarboxylate transport system permease DctM subunit" evidence="3">
    <location>
        <begin position="174"/>
        <end position="450"/>
    </location>
</feature>
<feature type="transmembrane region" description="Helical" evidence="2">
    <location>
        <begin position="423"/>
        <end position="442"/>
    </location>
</feature>
<dbReference type="PANTHER" id="PTHR43849">
    <property type="entry name" value="BLL3936 PROTEIN"/>
    <property type="match status" value="1"/>
</dbReference>